<dbReference type="PROSITE" id="PS50112">
    <property type="entry name" value="PAS"/>
    <property type="match status" value="1"/>
</dbReference>
<dbReference type="SUPFAM" id="SSF55874">
    <property type="entry name" value="ATPase domain of HSP90 chaperone/DNA topoisomerase II/histidine kinase"/>
    <property type="match status" value="1"/>
</dbReference>
<dbReference type="Gene3D" id="1.10.287.130">
    <property type="match status" value="1"/>
</dbReference>
<dbReference type="PRINTS" id="PR00344">
    <property type="entry name" value="BCTRLSENSOR"/>
</dbReference>
<dbReference type="EC" id="2.7.13.3" evidence="2"/>
<dbReference type="Pfam" id="PF13426">
    <property type="entry name" value="PAS_9"/>
    <property type="match status" value="1"/>
</dbReference>
<dbReference type="InterPro" id="IPR000014">
    <property type="entry name" value="PAS"/>
</dbReference>
<dbReference type="Proteomes" id="UP000006365">
    <property type="component" value="Chromosome"/>
</dbReference>
<feature type="coiled-coil region" evidence="9">
    <location>
        <begin position="172"/>
        <end position="199"/>
    </location>
</feature>
<feature type="coiled-coil region" evidence="9">
    <location>
        <begin position="12"/>
        <end position="42"/>
    </location>
</feature>
<evidence type="ECO:0000256" key="3">
    <source>
        <dbReference type="ARBA" id="ARBA00022553"/>
    </source>
</evidence>
<keyword evidence="5" id="KW-0547">Nucleotide-binding</keyword>
<keyword evidence="7" id="KW-0067">ATP-binding</keyword>
<dbReference type="InterPro" id="IPR035965">
    <property type="entry name" value="PAS-like_dom_sf"/>
</dbReference>
<dbReference type="PANTHER" id="PTHR43065">
    <property type="entry name" value="SENSOR HISTIDINE KINASE"/>
    <property type="match status" value="1"/>
</dbReference>
<dbReference type="InterPro" id="IPR036890">
    <property type="entry name" value="HATPase_C_sf"/>
</dbReference>
<dbReference type="SMART" id="SM00091">
    <property type="entry name" value="PAS"/>
    <property type="match status" value="2"/>
</dbReference>
<dbReference type="InterPro" id="IPR003594">
    <property type="entry name" value="HATPase_dom"/>
</dbReference>
<evidence type="ECO:0000259" key="10">
    <source>
        <dbReference type="PROSITE" id="PS50109"/>
    </source>
</evidence>
<keyword evidence="8" id="KW-0902">Two-component regulatory system</keyword>
<accession>A0A7U4DNV1</accession>
<dbReference type="SMART" id="SM00388">
    <property type="entry name" value="HisKA"/>
    <property type="match status" value="1"/>
</dbReference>
<dbReference type="Gene3D" id="3.30.565.10">
    <property type="entry name" value="Histidine kinase-like ATPase, C-terminal domain"/>
    <property type="match status" value="1"/>
</dbReference>
<dbReference type="GO" id="GO:0005524">
    <property type="term" value="F:ATP binding"/>
    <property type="evidence" value="ECO:0007669"/>
    <property type="project" value="UniProtKB-KW"/>
</dbReference>
<evidence type="ECO:0000256" key="5">
    <source>
        <dbReference type="ARBA" id="ARBA00022741"/>
    </source>
</evidence>
<evidence type="ECO:0000256" key="8">
    <source>
        <dbReference type="ARBA" id="ARBA00023012"/>
    </source>
</evidence>
<keyword evidence="4" id="KW-0808">Transferase</keyword>
<dbReference type="SUPFAM" id="SSF47384">
    <property type="entry name" value="Homodimeric domain of signal transducing histidine kinase"/>
    <property type="match status" value="1"/>
</dbReference>
<reference evidence="13 14" key="1">
    <citation type="journal article" date="2011" name="Stand. Genomic Sci.">
        <title>Complete genome sequence of Desulfobulbus propionicus type strain (1pr3).</title>
        <authorList>
            <person name="Pagani I."/>
            <person name="Lapidus A."/>
            <person name="Nolan M."/>
            <person name="Lucas S."/>
            <person name="Hammon N."/>
            <person name="Deshpande S."/>
            <person name="Cheng J.F."/>
            <person name="Chertkov O."/>
            <person name="Davenport K."/>
            <person name="Tapia R."/>
            <person name="Han C."/>
            <person name="Goodwin L."/>
            <person name="Pitluck S."/>
            <person name="Liolios K."/>
            <person name="Mavromatis K."/>
            <person name="Ivanova N."/>
            <person name="Mikhailova N."/>
            <person name="Pati A."/>
            <person name="Chen A."/>
            <person name="Palaniappan K."/>
            <person name="Land M."/>
            <person name="Hauser L."/>
            <person name="Chang Y.J."/>
            <person name="Jeffries C.D."/>
            <person name="Detter J.C."/>
            <person name="Brambilla E."/>
            <person name="Kannan K.P."/>
            <person name="Djao O.D."/>
            <person name="Rohde M."/>
            <person name="Pukall R."/>
            <person name="Spring S."/>
            <person name="Goker M."/>
            <person name="Sikorski J."/>
            <person name="Woyke T."/>
            <person name="Bristow J."/>
            <person name="Eisen J.A."/>
            <person name="Markowitz V."/>
            <person name="Hugenholtz P."/>
            <person name="Kyrpides N.C."/>
            <person name="Klenk H.P."/>
        </authorList>
    </citation>
    <scope>NUCLEOTIDE SEQUENCE [LARGE SCALE GENOMIC DNA]</scope>
    <source>
        <strain evidence="14">ATCC 33891 / DSM 2032 / 1pr3</strain>
    </source>
</reference>
<evidence type="ECO:0000259" key="11">
    <source>
        <dbReference type="PROSITE" id="PS50112"/>
    </source>
</evidence>
<dbReference type="SUPFAM" id="SSF55785">
    <property type="entry name" value="PYP-like sensor domain (PAS domain)"/>
    <property type="match status" value="2"/>
</dbReference>
<keyword evidence="9" id="KW-0175">Coiled coil</keyword>
<dbReference type="EMBL" id="CP002364">
    <property type="protein sequence ID" value="ADW17352.1"/>
    <property type="molecule type" value="Genomic_DNA"/>
</dbReference>
<keyword evidence="14" id="KW-1185">Reference proteome</keyword>
<dbReference type="InterPro" id="IPR036097">
    <property type="entry name" value="HisK_dim/P_sf"/>
</dbReference>
<dbReference type="CDD" id="cd00082">
    <property type="entry name" value="HisKA"/>
    <property type="match status" value="1"/>
</dbReference>
<protein>
    <recommendedName>
        <fullName evidence="2">histidine kinase</fullName>
        <ecNumber evidence="2">2.7.13.3</ecNumber>
    </recommendedName>
</protein>
<sequence length="570" mass="63836">MPQKKTIGPAASDEADRLLDELERQNEELRLARAEVEAGLRKYYDLYDFAPVGYCTVSRDGLVLESNLAGALLLGVDRLRVLRCPLAGFVVREGRNDLARFLERVFSGEHKATGELRVPDGEGGVRHLYLEGGSFETPLGEQQCRIAMMDITQSRQTSAELEHYRYHLEELVQQRTSQLEEANLRLREQTENLTSIYQAMDSIGLIVCSLEENDARIDIFSAGAEKLFGHRQDEVLGASVSLIYPPAANAMVADMVRRLRQGEAMQSFDSTLVRKSGDCFPAVISFHPFARQDGLFTKAVGGCRDISELMYIQNQLQAMNDELERRVEQRTRELQETQRQYLHAEKLSAIGKLSASIAHEFNNPLQGILSILKGLKKRAILEEEDRVLLEAAIAESDRIKELIRQLQDFNRPSSDRKAVVDVHQSLNSVLLLHTSDFKGKRIELRLDYAERLPHILAVPDQIKQVFLNLLANAADACRPSGGVITVTTRLVDDRVAVTVEDNGIGIVPEDMDLIFQPFYTTKPEVKGTGLGLSVSYGIVKDHQGEIRVESRPGEGARFTVLLPVGNRYHA</sequence>
<keyword evidence="3" id="KW-0597">Phosphoprotein</keyword>
<evidence type="ECO:0000256" key="2">
    <source>
        <dbReference type="ARBA" id="ARBA00012438"/>
    </source>
</evidence>
<dbReference type="KEGG" id="dpr:Despr_1182"/>
<dbReference type="SMART" id="SM00387">
    <property type="entry name" value="HATPase_c"/>
    <property type="match status" value="1"/>
</dbReference>
<comment type="catalytic activity">
    <reaction evidence="1">
        <text>ATP + protein L-histidine = ADP + protein N-phospho-L-histidine.</text>
        <dbReference type="EC" id="2.7.13.3"/>
    </reaction>
</comment>
<evidence type="ECO:0000259" key="12">
    <source>
        <dbReference type="PROSITE" id="PS50113"/>
    </source>
</evidence>
<keyword evidence="6 13" id="KW-0418">Kinase</keyword>
<feature type="domain" description="PAS" evidence="11">
    <location>
        <begin position="192"/>
        <end position="263"/>
    </location>
</feature>
<name>A0A7U4DNV1_DESPD</name>
<dbReference type="PROSITE" id="PS50113">
    <property type="entry name" value="PAC"/>
    <property type="match status" value="1"/>
</dbReference>
<evidence type="ECO:0000256" key="9">
    <source>
        <dbReference type="SAM" id="Coils"/>
    </source>
</evidence>
<dbReference type="RefSeq" id="WP_015723894.1">
    <property type="nucleotide sequence ID" value="NC_014972.1"/>
</dbReference>
<organism evidence="13 14">
    <name type="scientific">Desulfobulbus propionicus (strain ATCC 33891 / DSM 2032 / VKM B-1956 / 1pr3)</name>
    <dbReference type="NCBI Taxonomy" id="577650"/>
    <lineage>
        <taxon>Bacteria</taxon>
        <taxon>Pseudomonadati</taxon>
        <taxon>Thermodesulfobacteriota</taxon>
        <taxon>Desulfobulbia</taxon>
        <taxon>Desulfobulbales</taxon>
        <taxon>Desulfobulbaceae</taxon>
        <taxon>Desulfobulbus</taxon>
    </lineage>
</organism>
<dbReference type="Pfam" id="PF02518">
    <property type="entry name" value="HATPase_c"/>
    <property type="match status" value="1"/>
</dbReference>
<feature type="coiled-coil region" evidence="9">
    <location>
        <begin position="313"/>
        <end position="347"/>
    </location>
</feature>
<feature type="domain" description="PAC" evidence="12">
    <location>
        <begin position="266"/>
        <end position="318"/>
    </location>
</feature>
<feature type="domain" description="Histidine kinase" evidence="10">
    <location>
        <begin position="356"/>
        <end position="566"/>
    </location>
</feature>
<dbReference type="PANTHER" id="PTHR43065:SF46">
    <property type="entry name" value="C4-DICARBOXYLATE TRANSPORT SENSOR PROTEIN DCTB"/>
    <property type="match status" value="1"/>
</dbReference>
<dbReference type="InterPro" id="IPR004358">
    <property type="entry name" value="Sig_transdc_His_kin-like_C"/>
</dbReference>
<dbReference type="InterPro" id="IPR000700">
    <property type="entry name" value="PAS-assoc_C"/>
</dbReference>
<dbReference type="NCBIfam" id="TIGR00229">
    <property type="entry name" value="sensory_box"/>
    <property type="match status" value="2"/>
</dbReference>
<proteinExistence type="predicted"/>
<gene>
    <name evidence="13" type="ordered locus">Despr_1182</name>
</gene>
<evidence type="ECO:0000256" key="7">
    <source>
        <dbReference type="ARBA" id="ARBA00022840"/>
    </source>
</evidence>
<dbReference type="AlphaFoldDB" id="A0A7U4DNV1"/>
<dbReference type="PROSITE" id="PS50109">
    <property type="entry name" value="HIS_KIN"/>
    <property type="match status" value="1"/>
</dbReference>
<dbReference type="InterPro" id="IPR005467">
    <property type="entry name" value="His_kinase_dom"/>
</dbReference>
<evidence type="ECO:0000256" key="4">
    <source>
        <dbReference type="ARBA" id="ARBA00022679"/>
    </source>
</evidence>
<evidence type="ECO:0000256" key="1">
    <source>
        <dbReference type="ARBA" id="ARBA00000085"/>
    </source>
</evidence>
<evidence type="ECO:0000313" key="13">
    <source>
        <dbReference type="EMBL" id="ADW17352.1"/>
    </source>
</evidence>
<dbReference type="GO" id="GO:0000155">
    <property type="term" value="F:phosphorelay sensor kinase activity"/>
    <property type="evidence" value="ECO:0007669"/>
    <property type="project" value="InterPro"/>
</dbReference>
<dbReference type="CDD" id="cd00130">
    <property type="entry name" value="PAS"/>
    <property type="match status" value="2"/>
</dbReference>
<evidence type="ECO:0000313" key="14">
    <source>
        <dbReference type="Proteomes" id="UP000006365"/>
    </source>
</evidence>
<dbReference type="Pfam" id="PF00512">
    <property type="entry name" value="HisKA"/>
    <property type="match status" value="1"/>
</dbReference>
<evidence type="ECO:0000256" key="6">
    <source>
        <dbReference type="ARBA" id="ARBA00022777"/>
    </source>
</evidence>
<dbReference type="InterPro" id="IPR003661">
    <property type="entry name" value="HisK_dim/P_dom"/>
</dbReference>
<dbReference type="Gene3D" id="3.30.450.20">
    <property type="entry name" value="PAS domain"/>
    <property type="match status" value="2"/>
</dbReference>